<dbReference type="Gene3D" id="1.25.40.10">
    <property type="entry name" value="Tetratricopeptide repeat domain"/>
    <property type="match status" value="1"/>
</dbReference>
<dbReference type="InterPro" id="IPR036464">
    <property type="entry name" value="Rubisco_LSMT_subst-bd_sf"/>
</dbReference>
<name>I7MGN0_TETTS</name>
<dbReference type="InParanoid" id="I7MGN0"/>
<dbReference type="OrthoDB" id="341421at2759"/>
<dbReference type="GO" id="GO:0016279">
    <property type="term" value="F:protein-lysine N-methyltransferase activity"/>
    <property type="evidence" value="ECO:0007669"/>
    <property type="project" value="TreeGrafter"/>
</dbReference>
<keyword evidence="3" id="KW-0949">S-adenosyl-L-methionine</keyword>
<dbReference type="Proteomes" id="UP000009168">
    <property type="component" value="Unassembled WGS sequence"/>
</dbReference>
<dbReference type="InterPro" id="IPR001214">
    <property type="entry name" value="SET_dom"/>
</dbReference>
<sequence length="715" mass="84783">MAPKKKNKSPKKDETKRAQADKLKEQGNKSLQNENYQKAIELYTEAIELDDQCYAYFHNRSLAYFLIEKYQLSLQDAIKCKELNPEYPLGYLREASAYLELDKHEECIKSAKQGLEIEKDNQQLIDIIKKAEEEQKQNFILAEDDPELVNHNTMINWLLDGKSEFDNLKLQWYSKNYRGVHARRKVYNKETILFIPKSHLITLEMAKETDVAKKIIAAKLNLLSPKHSFLSTFLLQERKNKESKWKPYLDILPSDYNQFPIFFSEDDLSWLKGSPFQNQVREKKADIKRDYDDICSVAPEFAEYTFEDFCWARMTASSRVFGLQINEQKTDAFVPLADMLNHRRPKQTSWQYDDQREGFVIQALEDIPRGEQVYDSYGRKCNSRFFLNYGFINLDNDANEVALRLTFDAEDPTIERKKEMMGGDVPEFKVYRILENYQEQNVSEFMSYLRFILIRDNSKLLMLSSLHEQQTENSENLSGYKPQKTPPISIQNETDMWVRISNMCQTSISLYNTTLKEDKELLAKDNLTQNQRNCVLLRSGEKEVSFFQEQKNPKITELQMIDIALLYRNGRQNVKIAKDEQKRNYQAQFVIRIYQVQCIHKQSYYRNITVRLKLSFLLMNNLLIQNKKTIFNIPINYYLQIYRIGVNKQINRQIKQYSRYLKQLQLVNQLFVKKIVVKNLKFSQIVFNIYTLFVILPLQIQHQSSNYFIFLKNYF</sequence>
<feature type="compositionally biased region" description="Basic and acidic residues" evidence="5">
    <location>
        <begin position="10"/>
        <end position="27"/>
    </location>
</feature>
<keyword evidence="1" id="KW-0489">Methyltransferase</keyword>
<dbReference type="PANTHER" id="PTHR13271:SF137">
    <property type="entry name" value="SET DOMAIN-CONTAINING PROTEIN"/>
    <property type="match status" value="1"/>
</dbReference>
<dbReference type="SUPFAM" id="SSF82199">
    <property type="entry name" value="SET domain"/>
    <property type="match status" value="1"/>
</dbReference>
<dbReference type="PROSITE" id="PS50005">
    <property type="entry name" value="TPR"/>
    <property type="match status" value="1"/>
</dbReference>
<feature type="region of interest" description="Disordered" evidence="5">
    <location>
        <begin position="1"/>
        <end position="30"/>
    </location>
</feature>
<protein>
    <submittedName>
        <fullName evidence="7">SET domain protein</fullName>
    </submittedName>
</protein>
<dbReference type="CDD" id="cd10527">
    <property type="entry name" value="SET_LSMT"/>
    <property type="match status" value="1"/>
</dbReference>
<dbReference type="AlphaFoldDB" id="I7MGN0"/>
<dbReference type="SMART" id="SM00028">
    <property type="entry name" value="TPR"/>
    <property type="match status" value="3"/>
</dbReference>
<feature type="domain" description="SET" evidence="6">
    <location>
        <begin position="166"/>
        <end position="378"/>
    </location>
</feature>
<dbReference type="InterPro" id="IPR019734">
    <property type="entry name" value="TPR_rpt"/>
</dbReference>
<evidence type="ECO:0000256" key="3">
    <source>
        <dbReference type="ARBA" id="ARBA00022691"/>
    </source>
</evidence>
<dbReference type="EMBL" id="GG662556">
    <property type="protein sequence ID" value="EAS01744.3"/>
    <property type="molecule type" value="Genomic_DNA"/>
</dbReference>
<dbReference type="Gene3D" id="3.90.1420.10">
    <property type="entry name" value="Rubisco LSMT, substrate-binding domain"/>
    <property type="match status" value="1"/>
</dbReference>
<dbReference type="eggNOG" id="KOG0548">
    <property type="taxonomic scope" value="Eukaryota"/>
</dbReference>
<proteinExistence type="predicted"/>
<dbReference type="FunFam" id="3.90.1410.10:FF:000029">
    <property type="entry name" value="Predicted protein"/>
    <property type="match status" value="1"/>
</dbReference>
<dbReference type="InterPro" id="IPR046341">
    <property type="entry name" value="SET_dom_sf"/>
</dbReference>
<dbReference type="GeneID" id="7835993"/>
<organism evidence="7 8">
    <name type="scientific">Tetrahymena thermophila (strain SB210)</name>
    <dbReference type="NCBI Taxonomy" id="312017"/>
    <lineage>
        <taxon>Eukaryota</taxon>
        <taxon>Sar</taxon>
        <taxon>Alveolata</taxon>
        <taxon>Ciliophora</taxon>
        <taxon>Intramacronucleata</taxon>
        <taxon>Oligohymenophorea</taxon>
        <taxon>Hymenostomatida</taxon>
        <taxon>Tetrahymenina</taxon>
        <taxon>Tetrahymenidae</taxon>
        <taxon>Tetrahymena</taxon>
    </lineage>
</organism>
<dbReference type="eggNOG" id="KOG1337">
    <property type="taxonomic scope" value="Eukaryota"/>
</dbReference>
<keyword evidence="4" id="KW-0802">TPR repeat</keyword>
<dbReference type="PANTHER" id="PTHR13271">
    <property type="entry name" value="UNCHARACTERIZED PUTATIVE METHYLTRANSFERASE"/>
    <property type="match status" value="1"/>
</dbReference>
<dbReference type="RefSeq" id="XP_001021989.3">
    <property type="nucleotide sequence ID" value="XM_001021989.3"/>
</dbReference>
<evidence type="ECO:0000313" key="8">
    <source>
        <dbReference type="Proteomes" id="UP000009168"/>
    </source>
</evidence>
<keyword evidence="2" id="KW-0808">Transferase</keyword>
<evidence type="ECO:0000256" key="1">
    <source>
        <dbReference type="ARBA" id="ARBA00022603"/>
    </source>
</evidence>
<dbReference type="InterPro" id="IPR015353">
    <property type="entry name" value="Rubisco_LSMT_subst-bd"/>
</dbReference>
<evidence type="ECO:0000259" key="6">
    <source>
        <dbReference type="PROSITE" id="PS50280"/>
    </source>
</evidence>
<dbReference type="KEGG" id="tet:TTHERM_00563900"/>
<dbReference type="Gene3D" id="3.90.1410.10">
    <property type="entry name" value="set domain protein methyltransferase, domain 1"/>
    <property type="match status" value="1"/>
</dbReference>
<dbReference type="Pfam" id="PF00856">
    <property type="entry name" value="SET"/>
    <property type="match status" value="1"/>
</dbReference>
<evidence type="ECO:0000256" key="4">
    <source>
        <dbReference type="PROSITE-ProRule" id="PRU00339"/>
    </source>
</evidence>
<gene>
    <name evidence="7" type="ORF">TTHERM_00563900</name>
</gene>
<evidence type="ECO:0000313" key="7">
    <source>
        <dbReference type="EMBL" id="EAS01744.3"/>
    </source>
</evidence>
<keyword evidence="8" id="KW-1185">Reference proteome</keyword>
<dbReference type="SUPFAM" id="SSF81822">
    <property type="entry name" value="RuBisCo LSMT C-terminal, substrate-binding domain"/>
    <property type="match status" value="1"/>
</dbReference>
<feature type="repeat" description="TPR" evidence="4">
    <location>
        <begin position="20"/>
        <end position="53"/>
    </location>
</feature>
<reference evidence="8" key="1">
    <citation type="journal article" date="2006" name="PLoS Biol.">
        <title>Macronuclear genome sequence of the ciliate Tetrahymena thermophila, a model eukaryote.</title>
        <authorList>
            <person name="Eisen J.A."/>
            <person name="Coyne R.S."/>
            <person name="Wu M."/>
            <person name="Wu D."/>
            <person name="Thiagarajan M."/>
            <person name="Wortman J.R."/>
            <person name="Badger J.H."/>
            <person name="Ren Q."/>
            <person name="Amedeo P."/>
            <person name="Jones K.M."/>
            <person name="Tallon L.J."/>
            <person name="Delcher A.L."/>
            <person name="Salzberg S.L."/>
            <person name="Silva J.C."/>
            <person name="Haas B.J."/>
            <person name="Majoros W.H."/>
            <person name="Farzad M."/>
            <person name="Carlton J.M."/>
            <person name="Smith R.K. Jr."/>
            <person name="Garg J."/>
            <person name="Pearlman R.E."/>
            <person name="Karrer K.M."/>
            <person name="Sun L."/>
            <person name="Manning G."/>
            <person name="Elde N.C."/>
            <person name="Turkewitz A.P."/>
            <person name="Asai D.J."/>
            <person name="Wilkes D.E."/>
            <person name="Wang Y."/>
            <person name="Cai H."/>
            <person name="Collins K."/>
            <person name="Stewart B.A."/>
            <person name="Lee S.R."/>
            <person name="Wilamowska K."/>
            <person name="Weinberg Z."/>
            <person name="Ruzzo W.L."/>
            <person name="Wloga D."/>
            <person name="Gaertig J."/>
            <person name="Frankel J."/>
            <person name="Tsao C.-C."/>
            <person name="Gorovsky M.A."/>
            <person name="Keeling P.J."/>
            <person name="Waller R.F."/>
            <person name="Patron N.J."/>
            <person name="Cherry J.M."/>
            <person name="Stover N.A."/>
            <person name="Krieger C.J."/>
            <person name="del Toro C."/>
            <person name="Ryder H.F."/>
            <person name="Williamson S.C."/>
            <person name="Barbeau R.A."/>
            <person name="Hamilton E.P."/>
            <person name="Orias E."/>
        </authorList>
    </citation>
    <scope>NUCLEOTIDE SEQUENCE [LARGE SCALE GENOMIC DNA]</scope>
    <source>
        <strain evidence="8">SB210</strain>
    </source>
</reference>
<dbReference type="InterPro" id="IPR011990">
    <property type="entry name" value="TPR-like_helical_dom_sf"/>
</dbReference>
<dbReference type="PROSITE" id="PS50280">
    <property type="entry name" value="SET"/>
    <property type="match status" value="1"/>
</dbReference>
<accession>I7MGN0</accession>
<dbReference type="GO" id="GO:0032259">
    <property type="term" value="P:methylation"/>
    <property type="evidence" value="ECO:0007669"/>
    <property type="project" value="UniProtKB-KW"/>
</dbReference>
<dbReference type="InterPro" id="IPR050600">
    <property type="entry name" value="SETD3_SETD6_MTase"/>
</dbReference>
<dbReference type="Pfam" id="PF09273">
    <property type="entry name" value="Rubis-subs-bind"/>
    <property type="match status" value="1"/>
</dbReference>
<evidence type="ECO:0000256" key="2">
    <source>
        <dbReference type="ARBA" id="ARBA00022679"/>
    </source>
</evidence>
<evidence type="ECO:0000256" key="5">
    <source>
        <dbReference type="SAM" id="MobiDB-lite"/>
    </source>
</evidence>
<dbReference type="SUPFAM" id="SSF48452">
    <property type="entry name" value="TPR-like"/>
    <property type="match status" value="1"/>
</dbReference>